<feature type="domain" description="Helicase C-terminal" evidence="11">
    <location>
        <begin position="1375"/>
        <end position="1521"/>
    </location>
</feature>
<keyword evidence="7" id="KW-0238">DNA-binding</keyword>
<dbReference type="GO" id="GO:0004386">
    <property type="term" value="F:helicase activity"/>
    <property type="evidence" value="ECO:0007669"/>
    <property type="project" value="UniProtKB-KW"/>
</dbReference>
<comment type="similarity">
    <text evidence="2">Belongs to the SNF2/RAD54 helicase family.</text>
</comment>
<feature type="region of interest" description="Disordered" evidence="9">
    <location>
        <begin position="592"/>
        <end position="700"/>
    </location>
</feature>
<feature type="compositionally biased region" description="Basic residues" evidence="9">
    <location>
        <begin position="876"/>
        <end position="885"/>
    </location>
</feature>
<protein>
    <submittedName>
        <fullName evidence="12">Uncharacterized protein</fullName>
    </submittedName>
</protein>
<reference evidence="12" key="1">
    <citation type="submission" date="2023-08" db="EMBL/GenBank/DDBJ databases">
        <title>Black Yeasts Isolated from many extreme environments.</title>
        <authorList>
            <person name="Coleine C."/>
            <person name="Stajich J.E."/>
            <person name="Selbmann L."/>
        </authorList>
    </citation>
    <scope>NUCLEOTIDE SEQUENCE</scope>
    <source>
        <strain evidence="12">CCFEE 5401</strain>
    </source>
</reference>
<dbReference type="InterPro" id="IPR014001">
    <property type="entry name" value="Helicase_ATP-bd"/>
</dbReference>
<feature type="compositionally biased region" description="Basic and acidic residues" evidence="9">
    <location>
        <begin position="608"/>
        <end position="622"/>
    </location>
</feature>
<dbReference type="Proteomes" id="UP001310890">
    <property type="component" value="Unassembled WGS sequence"/>
</dbReference>
<dbReference type="CDD" id="cd18793">
    <property type="entry name" value="SF2_C_SNF"/>
    <property type="match status" value="1"/>
</dbReference>
<dbReference type="Pfam" id="PF24580">
    <property type="entry name" value="DUF7607"/>
    <property type="match status" value="1"/>
</dbReference>
<feature type="region of interest" description="Disordered" evidence="9">
    <location>
        <begin position="531"/>
        <end position="551"/>
    </location>
</feature>
<evidence type="ECO:0000256" key="5">
    <source>
        <dbReference type="ARBA" id="ARBA00022806"/>
    </source>
</evidence>
<dbReference type="InterPro" id="IPR038718">
    <property type="entry name" value="SNF2-like_sf"/>
</dbReference>
<dbReference type="PROSITE" id="PS51194">
    <property type="entry name" value="HELICASE_CTER"/>
    <property type="match status" value="1"/>
</dbReference>
<organism evidence="12 13">
    <name type="scientific">Meristemomyces frigidus</name>
    <dbReference type="NCBI Taxonomy" id="1508187"/>
    <lineage>
        <taxon>Eukaryota</taxon>
        <taxon>Fungi</taxon>
        <taxon>Dikarya</taxon>
        <taxon>Ascomycota</taxon>
        <taxon>Pezizomycotina</taxon>
        <taxon>Dothideomycetes</taxon>
        <taxon>Dothideomycetidae</taxon>
        <taxon>Mycosphaerellales</taxon>
        <taxon>Teratosphaeriaceae</taxon>
        <taxon>Meristemomyces</taxon>
    </lineage>
</organism>
<sequence>MDPDPWTWKVADVQRFFQNDAPRYVRDRGSHLPDIPKFVQALGDNEVDGASLLDAVDGATLRDQLGLRAIRDQGAILYCIRKLRNTSLLYRGQETSEASGTTAALPAPPLLPGITALPFAAAELGAELEQREAIGEHVRDHETEVRDERGRKRRKLDLTTTASLPTIVDSDPAAYLPDTALRLDGLFFGGTRLGHDITFKTHDLLAHSFDDNGRMSEFQLVRPATAHAGEVGFVSARMFHFLQIGSEQHIKLHRRGKPVLAVLPYPAALRERKVQSALVVQAGSGVACTTTRENVNMLETDYVYEGGEQESNGEWDFLVQKYKQGSDDTELPVLGQSEAALEVTESDGSIDEDREAGEDEDERQIEKLRIREIVEDYISTYTKEWSEKKLPQWEIKRAWKVWRAFKQSGTLRDEKINYARGRIEELTVRLDKKPDGLKNTIISEEWTTRAAVERDCARLDVTLEDLIEQRWMIEVWQRKKEPNHVIHHRRSSNVDSLQMTAKSTSTNTTFELEPSDRISISPTRATHVDALAGELDRDTPMGDDDADEADDEFHTPEASLLTEQSQFPQDDFDASDGFNAASLEGAADVFDKEMGNTTPSLNPSLDSSARRSLDRPVPEHVEAVQGDQASEDDLPSPSLLPSMKVKPELAIPSKSRIGDRGGFSNHPIEVSSDSAHSPLPPRRTKKNSKSSYSKVLEDATADTADEREYDGFKSKFDRMGMLMKVLTDSGSQVRRDLHARLMSDSRQIFHTELVAMVEACCEDNTNIDSSDLMMECANLLAIWYKCDHAYRFGRVKDRELWREILQDPAQVPQFAHMLNTALIKMKSSMFKAQQHTRLTAAPTSDVVDLLSNSDGSKKVAPRHKRKKKVEESQSAKKSRTTAHARQQRYNELIETQALESSQLADLAPPTSAKSHITINPIAVEEGEQPIYVCPKIAKKMMAHQINGVRFLWREITAEGDADGPQGCLLAHTMGLGKTMQAIALLVAVVEASESGTKSIRKQLPRTLRLKIERGKRHLRILILCPPTLLQNWRKEIGMWARHKIGHVYVIDATDKAVNVERIEEWYLSGGTLLIGFEMYRGFVIRNTEKRQAQDGERLDELLVAGPELVVADEAHNLKNPKANLSQAVSSFKTRSRVALTGTPMSNDVDEIYALISWVAPDYLGEKAWFRATYGKPIEDGIYEDSTPSDKRKSLKKLQVLHADIAPKVNRADITVLKGSLPPKVEFVITVELTETQKTLYERSVKALIGGDRNMQATQVRIFSWLGLLMLLTNHPEAFRLKLLQPKPPTKAKKSKKDPIEAVRECSPAASDACGALSPLGEATLTELLEAEVSQDPDEEDLFTLGFTQATIDDILRGIPDSPDPDLSAKMSILITILNNSATCNDKVLIFSGSIPTIEYVCALLDSQGLAFGRIDGKVPPKKRTEVINDFHENKFDVMIVSTRAGGVGLNIQGANRVVILDFSFNPTWEEQAIGRAYRLGQIKPVFVYRFVAGGTFETNIYNKQLFKSSLAQRVVDKKNPRRSAKKNTRDYLYDPLPVGQEDVKHLIGKDPLVLDELLKRQMDGEDLHIRSIATMETLQAEAHDEPLSVEEQREVEEELGLGRIKDRARKQVSILSATVPSTTMLKGGSMLNGRAVPPGLPIYPSTAPLGTVPPAYFANTLTPRNSHQHPTPDGPTSSLPTRDEPSVP</sequence>
<dbReference type="Gene3D" id="3.40.50.10810">
    <property type="entry name" value="Tandem AAA-ATPase domain"/>
    <property type="match status" value="1"/>
</dbReference>
<evidence type="ECO:0000256" key="4">
    <source>
        <dbReference type="ARBA" id="ARBA00022801"/>
    </source>
</evidence>
<evidence type="ECO:0000313" key="12">
    <source>
        <dbReference type="EMBL" id="KAK5108307.1"/>
    </source>
</evidence>
<name>A0AAN7YH44_9PEZI</name>
<dbReference type="EMBL" id="JAVRRL010000090">
    <property type="protein sequence ID" value="KAK5108307.1"/>
    <property type="molecule type" value="Genomic_DNA"/>
</dbReference>
<gene>
    <name evidence="12" type="ORF">LTR62_008622</name>
</gene>
<keyword evidence="3" id="KW-0547">Nucleotide-binding</keyword>
<feature type="compositionally biased region" description="Polar residues" evidence="9">
    <location>
        <begin position="1659"/>
        <end position="1680"/>
    </location>
</feature>
<evidence type="ECO:0000256" key="7">
    <source>
        <dbReference type="ARBA" id="ARBA00023125"/>
    </source>
</evidence>
<evidence type="ECO:0000259" key="11">
    <source>
        <dbReference type="PROSITE" id="PS51194"/>
    </source>
</evidence>
<dbReference type="PROSITE" id="PS51192">
    <property type="entry name" value="HELICASE_ATP_BIND_1"/>
    <property type="match status" value="1"/>
</dbReference>
<keyword evidence="4" id="KW-0378">Hydrolase</keyword>
<dbReference type="SMART" id="SM00490">
    <property type="entry name" value="HELICc"/>
    <property type="match status" value="1"/>
</dbReference>
<evidence type="ECO:0000256" key="9">
    <source>
        <dbReference type="SAM" id="MobiDB-lite"/>
    </source>
</evidence>
<feature type="region of interest" description="Disordered" evidence="9">
    <location>
        <begin position="342"/>
        <end position="361"/>
    </location>
</feature>
<feature type="compositionally biased region" description="Acidic residues" evidence="9">
    <location>
        <begin position="344"/>
        <end position="361"/>
    </location>
</feature>
<dbReference type="InterPro" id="IPR000330">
    <property type="entry name" value="SNF2_N"/>
</dbReference>
<dbReference type="InterPro" id="IPR027417">
    <property type="entry name" value="P-loop_NTPase"/>
</dbReference>
<accession>A0AAN7YH44</accession>
<dbReference type="GO" id="GO:0005524">
    <property type="term" value="F:ATP binding"/>
    <property type="evidence" value="ECO:0007669"/>
    <property type="project" value="UniProtKB-KW"/>
</dbReference>
<feature type="region of interest" description="Disordered" evidence="9">
    <location>
        <begin position="851"/>
        <end position="885"/>
    </location>
</feature>
<dbReference type="PANTHER" id="PTHR45797">
    <property type="entry name" value="RAD54-LIKE"/>
    <property type="match status" value="1"/>
</dbReference>
<dbReference type="Gene3D" id="3.40.50.300">
    <property type="entry name" value="P-loop containing nucleotide triphosphate hydrolases"/>
    <property type="match status" value="1"/>
</dbReference>
<evidence type="ECO:0000256" key="3">
    <source>
        <dbReference type="ARBA" id="ARBA00022741"/>
    </source>
</evidence>
<dbReference type="PANTHER" id="PTHR45797:SF1">
    <property type="entry name" value="HELICASE ARIP4"/>
    <property type="match status" value="1"/>
</dbReference>
<feature type="compositionally biased region" description="Acidic residues" evidence="9">
    <location>
        <begin position="541"/>
        <end position="551"/>
    </location>
</feature>
<dbReference type="SUPFAM" id="SSF52540">
    <property type="entry name" value="P-loop containing nucleoside triphosphate hydrolases"/>
    <property type="match status" value="2"/>
</dbReference>
<comment type="subcellular location">
    <subcellularLocation>
        <location evidence="1">Nucleus</location>
    </subcellularLocation>
</comment>
<dbReference type="GO" id="GO:0005634">
    <property type="term" value="C:nucleus"/>
    <property type="evidence" value="ECO:0007669"/>
    <property type="project" value="UniProtKB-SubCell"/>
</dbReference>
<evidence type="ECO:0000256" key="6">
    <source>
        <dbReference type="ARBA" id="ARBA00022840"/>
    </source>
</evidence>
<dbReference type="Pfam" id="PF00271">
    <property type="entry name" value="Helicase_C"/>
    <property type="match status" value="1"/>
</dbReference>
<dbReference type="InterPro" id="IPR044574">
    <property type="entry name" value="ARIP4-like"/>
</dbReference>
<dbReference type="SMART" id="SM00487">
    <property type="entry name" value="DEXDc"/>
    <property type="match status" value="1"/>
</dbReference>
<dbReference type="InterPro" id="IPR049730">
    <property type="entry name" value="SNF2/RAD54-like_C"/>
</dbReference>
<comment type="caution">
    <text evidence="12">The sequence shown here is derived from an EMBL/GenBank/DDBJ whole genome shotgun (WGS) entry which is preliminary data.</text>
</comment>
<keyword evidence="5" id="KW-0347">Helicase</keyword>
<keyword evidence="6" id="KW-0067">ATP-binding</keyword>
<feature type="domain" description="Helicase ATP-binding" evidence="10">
    <location>
        <begin position="958"/>
        <end position="1161"/>
    </location>
</feature>
<dbReference type="InterPro" id="IPR056026">
    <property type="entry name" value="DUF7607"/>
</dbReference>
<evidence type="ECO:0000259" key="10">
    <source>
        <dbReference type="PROSITE" id="PS51192"/>
    </source>
</evidence>
<dbReference type="InterPro" id="IPR001650">
    <property type="entry name" value="Helicase_C-like"/>
</dbReference>
<evidence type="ECO:0000256" key="2">
    <source>
        <dbReference type="ARBA" id="ARBA00007025"/>
    </source>
</evidence>
<evidence type="ECO:0000313" key="13">
    <source>
        <dbReference type="Proteomes" id="UP001310890"/>
    </source>
</evidence>
<evidence type="ECO:0000256" key="1">
    <source>
        <dbReference type="ARBA" id="ARBA00004123"/>
    </source>
</evidence>
<dbReference type="GO" id="GO:0016887">
    <property type="term" value="F:ATP hydrolysis activity"/>
    <property type="evidence" value="ECO:0007669"/>
    <property type="project" value="InterPro"/>
</dbReference>
<dbReference type="GO" id="GO:0003677">
    <property type="term" value="F:DNA binding"/>
    <property type="evidence" value="ECO:0007669"/>
    <property type="project" value="UniProtKB-KW"/>
</dbReference>
<proteinExistence type="inferred from homology"/>
<evidence type="ECO:0000256" key="8">
    <source>
        <dbReference type="ARBA" id="ARBA00023242"/>
    </source>
</evidence>
<dbReference type="Pfam" id="PF00176">
    <property type="entry name" value="SNF2-rel_dom"/>
    <property type="match status" value="1"/>
</dbReference>
<keyword evidence="8" id="KW-0539">Nucleus</keyword>
<feature type="region of interest" description="Disordered" evidence="9">
    <location>
        <begin position="1654"/>
        <end position="1688"/>
    </location>
</feature>